<feature type="domain" description="Histidine kinase/HSP90-like ATPase" evidence="8">
    <location>
        <begin position="590"/>
        <end position="705"/>
    </location>
</feature>
<name>A0AAU7UW19_9NOCA</name>
<dbReference type="EMBL" id="CP132970">
    <property type="protein sequence ID" value="XBW04230.1"/>
    <property type="molecule type" value="Genomic_DNA"/>
</dbReference>
<dbReference type="PANTHER" id="PTHR44936">
    <property type="entry name" value="SENSOR PROTEIN CREC"/>
    <property type="match status" value="1"/>
</dbReference>
<keyword evidence="7" id="KW-0472">Membrane</keyword>
<keyword evidence="9" id="KW-0547">Nucleotide-binding</keyword>
<dbReference type="AlphaFoldDB" id="A0AAU7UW19"/>
<sequence>MSGAGGGGLPPGFLVVSGAEVCGPALDGGARPAAIDGSADRFVGSRSSGEDDRHGIRLRARDGVCARTRIWCRTFRKDVIYVRKARSLHREREIRELEPSRTGALQIGRWRLKYRLAAVLSIPLVLAVALGAVRVTTQLDEAQRSAALSEQTVVAPALLDFSIAVISITAATSLGFTPKSVDADDVTQSMNTLRELAAESDLSSDVAVELDALLAQGDQLYAAVMNSSLGAEEFGRLTTDFLVRCRDIFRDLFDQFENHDALVDATNLLLMWDAQLNLLDQMESFRLLATNPEAARILATGAMNTEESTLRLLRGSGLDTGQIDGMLGGIEARRRLIENFTSSRQFGEDLRNAVLSASRSYAEGIDSASARIIGTLEELADETRTAATRDALFVTAALVLALLLAIAVIRSLSVPLGRLRDNTLAAANTELPAAIAAVKDGADIDTVRLAPVGTDTDEEIGELSRAVDSMNTQALRLAGEQAHLRKQVNVMLETLARRNKTLVEQQLSLIESLEYEEKDPARLQSMFALDHLATRMRRTGESLLVLAGTRPRTRSGPAPLGDVLRGAVSQVENYQRVQIGNTPRGYLVGKVVNDVVHLVAELVDNALRASPPTTPVRFEFSSAVEGGLLLDIADRGIGIPRDIMEEINIRLAAGENADVDAPRQLGLFVIGRLAARNGMSVRLRPTFDTETNAGVTASVYFPAALLSEVHTVQPTVMTERPRRLRTEELPSLVPSTTPAGGIAHGKYRG</sequence>
<accession>A0AAU7UW19</accession>
<dbReference type="SUPFAM" id="SSF55874">
    <property type="entry name" value="ATPase domain of HSP90 chaperone/DNA topoisomerase II/histidine kinase"/>
    <property type="match status" value="1"/>
</dbReference>
<organism evidence="9">
    <name type="scientific">Rhodococcus sp. D-6</name>
    <dbReference type="NCBI Taxonomy" id="1387842"/>
    <lineage>
        <taxon>Bacteria</taxon>
        <taxon>Bacillati</taxon>
        <taxon>Actinomycetota</taxon>
        <taxon>Actinomycetes</taxon>
        <taxon>Mycobacteriales</taxon>
        <taxon>Nocardiaceae</taxon>
        <taxon>Rhodococcus</taxon>
    </lineage>
</organism>
<dbReference type="InterPro" id="IPR050980">
    <property type="entry name" value="2C_sensor_his_kinase"/>
</dbReference>
<dbReference type="InterPro" id="IPR003594">
    <property type="entry name" value="HATPase_dom"/>
</dbReference>
<evidence type="ECO:0000256" key="6">
    <source>
        <dbReference type="ARBA" id="ARBA00023012"/>
    </source>
</evidence>
<dbReference type="PANTHER" id="PTHR44936:SF9">
    <property type="entry name" value="SENSOR PROTEIN CREC"/>
    <property type="match status" value="1"/>
</dbReference>
<dbReference type="GO" id="GO:0000160">
    <property type="term" value="P:phosphorelay signal transduction system"/>
    <property type="evidence" value="ECO:0007669"/>
    <property type="project" value="UniProtKB-KW"/>
</dbReference>
<dbReference type="Gene3D" id="6.10.340.10">
    <property type="match status" value="1"/>
</dbReference>
<keyword evidence="4" id="KW-0808">Transferase</keyword>
<evidence type="ECO:0000313" key="9">
    <source>
        <dbReference type="EMBL" id="XBW04230.1"/>
    </source>
</evidence>
<evidence type="ECO:0000256" key="5">
    <source>
        <dbReference type="ARBA" id="ARBA00022777"/>
    </source>
</evidence>
<dbReference type="EC" id="2.7.13.3" evidence="2"/>
<protein>
    <recommendedName>
        <fullName evidence="2">histidine kinase</fullName>
        <ecNumber evidence="2">2.7.13.3</ecNumber>
    </recommendedName>
</protein>
<evidence type="ECO:0000256" key="7">
    <source>
        <dbReference type="SAM" id="Phobius"/>
    </source>
</evidence>
<evidence type="ECO:0000256" key="1">
    <source>
        <dbReference type="ARBA" id="ARBA00000085"/>
    </source>
</evidence>
<keyword evidence="5" id="KW-0418">Kinase</keyword>
<evidence type="ECO:0000256" key="2">
    <source>
        <dbReference type="ARBA" id="ARBA00012438"/>
    </source>
</evidence>
<keyword evidence="9" id="KW-0067">ATP-binding</keyword>
<dbReference type="Pfam" id="PF02518">
    <property type="entry name" value="HATPase_c"/>
    <property type="match status" value="1"/>
</dbReference>
<dbReference type="InterPro" id="IPR036890">
    <property type="entry name" value="HATPase_C_sf"/>
</dbReference>
<keyword evidence="7" id="KW-0812">Transmembrane</keyword>
<gene>
    <name evidence="9" type="ORF">RBB84_23925</name>
</gene>
<feature type="transmembrane region" description="Helical" evidence="7">
    <location>
        <begin position="153"/>
        <end position="176"/>
    </location>
</feature>
<dbReference type="GO" id="GO:0004673">
    <property type="term" value="F:protein histidine kinase activity"/>
    <property type="evidence" value="ECO:0007669"/>
    <property type="project" value="UniProtKB-EC"/>
</dbReference>
<keyword evidence="6" id="KW-0902">Two-component regulatory system</keyword>
<dbReference type="SMART" id="SM00387">
    <property type="entry name" value="HATPase_c"/>
    <property type="match status" value="1"/>
</dbReference>
<feature type="transmembrane region" description="Helical" evidence="7">
    <location>
        <begin position="391"/>
        <end position="412"/>
    </location>
</feature>
<dbReference type="CDD" id="cd00075">
    <property type="entry name" value="HATPase"/>
    <property type="match status" value="1"/>
</dbReference>
<keyword evidence="7" id="KW-1133">Transmembrane helix</keyword>
<evidence type="ECO:0000256" key="4">
    <source>
        <dbReference type="ARBA" id="ARBA00022679"/>
    </source>
</evidence>
<dbReference type="GO" id="GO:0005524">
    <property type="term" value="F:ATP binding"/>
    <property type="evidence" value="ECO:0007669"/>
    <property type="project" value="UniProtKB-KW"/>
</dbReference>
<reference evidence="9" key="1">
    <citation type="submission" date="2023-08" db="EMBL/GenBank/DDBJ databases">
        <title>The novel hydrolase IpcH responsible for the initial isoprocarb degradation step in Rhodococcus sp. D-6.</title>
        <authorList>
            <person name="Zhu Q."/>
        </authorList>
    </citation>
    <scope>NUCLEOTIDE SEQUENCE</scope>
    <source>
        <strain evidence="9">D-6</strain>
    </source>
</reference>
<dbReference type="Gene3D" id="3.30.565.10">
    <property type="entry name" value="Histidine kinase-like ATPase, C-terminal domain"/>
    <property type="match status" value="1"/>
</dbReference>
<proteinExistence type="predicted"/>
<feature type="transmembrane region" description="Helical" evidence="7">
    <location>
        <begin position="114"/>
        <end position="133"/>
    </location>
</feature>
<keyword evidence="3" id="KW-0597">Phosphoprotein</keyword>
<dbReference type="KEGG" id="rhox:RBB84_23925"/>
<comment type="catalytic activity">
    <reaction evidence="1">
        <text>ATP + protein L-histidine = ADP + protein N-phospho-L-histidine.</text>
        <dbReference type="EC" id="2.7.13.3"/>
    </reaction>
</comment>
<evidence type="ECO:0000259" key="8">
    <source>
        <dbReference type="SMART" id="SM00387"/>
    </source>
</evidence>
<dbReference type="RefSeq" id="WP_350246953.1">
    <property type="nucleotide sequence ID" value="NZ_CP132970.1"/>
</dbReference>
<evidence type="ECO:0000256" key="3">
    <source>
        <dbReference type="ARBA" id="ARBA00022553"/>
    </source>
</evidence>